<dbReference type="Gene3D" id="2.60.40.10">
    <property type="entry name" value="Immunoglobulins"/>
    <property type="match status" value="1"/>
</dbReference>
<dbReference type="AlphaFoldDB" id="A0A5B7E0K3"/>
<dbReference type="InterPro" id="IPR036116">
    <property type="entry name" value="FN3_sf"/>
</dbReference>
<proteinExistence type="predicted"/>
<evidence type="ECO:0008006" key="4">
    <source>
        <dbReference type="Google" id="ProtNLM"/>
    </source>
</evidence>
<dbReference type="OrthoDB" id="6022609at2759"/>
<feature type="region of interest" description="Disordered" evidence="1">
    <location>
        <begin position="165"/>
        <end position="194"/>
    </location>
</feature>
<keyword evidence="3" id="KW-1185">Reference proteome</keyword>
<feature type="compositionally biased region" description="Basic and acidic residues" evidence="1">
    <location>
        <begin position="180"/>
        <end position="194"/>
    </location>
</feature>
<evidence type="ECO:0000313" key="2">
    <source>
        <dbReference type="EMBL" id="MPC26354.1"/>
    </source>
</evidence>
<evidence type="ECO:0000313" key="3">
    <source>
        <dbReference type="Proteomes" id="UP000324222"/>
    </source>
</evidence>
<organism evidence="2 3">
    <name type="scientific">Portunus trituberculatus</name>
    <name type="common">Swimming crab</name>
    <name type="synonym">Neptunus trituberculatus</name>
    <dbReference type="NCBI Taxonomy" id="210409"/>
    <lineage>
        <taxon>Eukaryota</taxon>
        <taxon>Metazoa</taxon>
        <taxon>Ecdysozoa</taxon>
        <taxon>Arthropoda</taxon>
        <taxon>Crustacea</taxon>
        <taxon>Multicrustacea</taxon>
        <taxon>Malacostraca</taxon>
        <taxon>Eumalacostraca</taxon>
        <taxon>Eucarida</taxon>
        <taxon>Decapoda</taxon>
        <taxon>Pleocyemata</taxon>
        <taxon>Brachyura</taxon>
        <taxon>Eubrachyura</taxon>
        <taxon>Portunoidea</taxon>
        <taxon>Portunidae</taxon>
        <taxon>Portuninae</taxon>
        <taxon>Portunus</taxon>
    </lineage>
</organism>
<dbReference type="Proteomes" id="UP000324222">
    <property type="component" value="Unassembled WGS sequence"/>
</dbReference>
<name>A0A5B7E0K3_PORTR</name>
<evidence type="ECO:0000256" key="1">
    <source>
        <dbReference type="SAM" id="MobiDB-lite"/>
    </source>
</evidence>
<reference evidence="2 3" key="1">
    <citation type="submission" date="2019-05" db="EMBL/GenBank/DDBJ databases">
        <title>Another draft genome of Portunus trituberculatus and its Hox gene families provides insights of decapod evolution.</title>
        <authorList>
            <person name="Jeong J.-H."/>
            <person name="Song I."/>
            <person name="Kim S."/>
            <person name="Choi T."/>
            <person name="Kim D."/>
            <person name="Ryu S."/>
            <person name="Kim W."/>
        </authorList>
    </citation>
    <scope>NUCLEOTIDE SEQUENCE [LARGE SCALE GENOMIC DNA]</scope>
    <source>
        <tissue evidence="2">Muscle</tissue>
    </source>
</reference>
<comment type="caution">
    <text evidence="2">The sequence shown here is derived from an EMBL/GenBank/DDBJ whole genome shotgun (WGS) entry which is preliminary data.</text>
</comment>
<gene>
    <name evidence="2" type="ORF">E2C01_019489</name>
</gene>
<dbReference type="SUPFAM" id="SSF49265">
    <property type="entry name" value="Fibronectin type III"/>
    <property type="match status" value="1"/>
</dbReference>
<dbReference type="EMBL" id="VSRR010001589">
    <property type="protein sequence ID" value="MPC26354.1"/>
    <property type="molecule type" value="Genomic_DNA"/>
</dbReference>
<dbReference type="InterPro" id="IPR003961">
    <property type="entry name" value="FN3_dom"/>
</dbReference>
<accession>A0A5B7E0K3</accession>
<protein>
    <recommendedName>
        <fullName evidence="4">Fibronectin type-III domain-containing protein</fullName>
    </recommendedName>
</protein>
<dbReference type="CDD" id="cd00063">
    <property type="entry name" value="FN3"/>
    <property type="match status" value="1"/>
</dbReference>
<dbReference type="InterPro" id="IPR013783">
    <property type="entry name" value="Ig-like_fold"/>
</dbReference>
<sequence length="280" mass="31609">MSYGIGETWFDGCAKRCSCRPSGKSECQPRCAIQPRDGALQDPTCEQRPDPADPQCCFIYECPGDSQVQAAEGQRVEANLPKLLVTEKSHHSITLAWDDFRGRTYEGGYVAEYRKEMEVSPGEEELPWMRKEVPIGEFQPRLTVEGLQPDTLYEGIHLGYLLSRSPPARKPLPRVRKPNPHSDRALGDPSDPKPRMVRVSIFDEAEDKRRESTETINVRTEAGCMYGNDSYPVGEFLQGCDERCKCMASGEVQCFERCSPPFARNPDLVRILKIDRTKST</sequence>